<evidence type="ECO:0000256" key="4">
    <source>
        <dbReference type="ARBA" id="ARBA00022475"/>
    </source>
</evidence>
<keyword evidence="5 8" id="KW-0812">Transmembrane</keyword>
<evidence type="ECO:0000256" key="2">
    <source>
        <dbReference type="ARBA" id="ARBA00005236"/>
    </source>
</evidence>
<reference evidence="12" key="1">
    <citation type="journal article" date="2023" name="Arch. Microbiol.">
        <title>Desulfoferula mesophilus gen. nov. sp. nov., a mesophilic sulfate-reducing bacterium isolated from a brackish lake sediment.</title>
        <authorList>
            <person name="Watanabe T."/>
            <person name="Yabe T."/>
            <person name="Tsuji J.M."/>
            <person name="Fukui M."/>
        </authorList>
    </citation>
    <scope>NUCLEOTIDE SEQUENCE [LARGE SCALE GENOMIC DNA]</scope>
    <source>
        <strain evidence="12">12FAK</strain>
    </source>
</reference>
<name>A0AAU9EMT7_9BACT</name>
<dbReference type="Pfam" id="PF12704">
    <property type="entry name" value="MacB_PCD"/>
    <property type="match status" value="1"/>
</dbReference>
<feature type="domain" description="ABC3 transporter permease C-terminal" evidence="9">
    <location>
        <begin position="276"/>
        <end position="397"/>
    </location>
</feature>
<evidence type="ECO:0000313" key="12">
    <source>
        <dbReference type="Proteomes" id="UP001366166"/>
    </source>
</evidence>
<evidence type="ECO:0000256" key="1">
    <source>
        <dbReference type="ARBA" id="ARBA00004651"/>
    </source>
</evidence>
<evidence type="ECO:0000256" key="8">
    <source>
        <dbReference type="SAM" id="Phobius"/>
    </source>
</evidence>
<dbReference type="Proteomes" id="UP001366166">
    <property type="component" value="Chromosome"/>
</dbReference>
<comment type="subcellular location">
    <subcellularLocation>
        <location evidence="1">Cell membrane</location>
        <topology evidence="1">Multi-pass membrane protein</topology>
    </subcellularLocation>
</comment>
<evidence type="ECO:0000256" key="3">
    <source>
        <dbReference type="ARBA" id="ARBA00022448"/>
    </source>
</evidence>
<comment type="similarity">
    <text evidence="2">Belongs to the ABC-4 integral membrane protein family. LolC/E subfamily.</text>
</comment>
<dbReference type="PANTHER" id="PTHR30489">
    <property type="entry name" value="LIPOPROTEIN-RELEASING SYSTEM TRANSMEMBRANE PROTEIN LOLE"/>
    <property type="match status" value="1"/>
</dbReference>
<accession>A0AAU9EMT7</accession>
<dbReference type="Pfam" id="PF02687">
    <property type="entry name" value="FtsX"/>
    <property type="match status" value="1"/>
</dbReference>
<sequence>MRFEVFLAFRFLRARQHAFINLITILSMAGVALGVCALIVVLSVMNGFQDEFTKKIVGMNSHVTIYKAGGIIESPQAVVKKLDQMPQVTGVSPIVYGQVMLVAPAAASGAIVYGLQAPDSPKAKELAQHLVAGDLKRLSRPLGDGLWGVVLGSALARRLGLGMGAVVNVINPLGEDTPVGRAPKTEPFQVVGIFESGLYQFDSSIVFMGLAAGQRFLDLGQGVTGMEVMLKDLYQAPAVAKTIGRRLGPLYYARDWISTNSNLFAALKLEKIAMFVILILIVFVASFGIVSSLIMMVMVKTRDIGILKALGATRASLRRVFMLQGLFIGLVGTVVGVGGGLFLCWLLSRYHFIQLPKAVYPINTLPVQVDPLMVAVVAACAVLISLLATIYPARVAGGLDPVRALRYE</sequence>
<feature type="transmembrane region" description="Helical" evidence="8">
    <location>
        <begin position="272"/>
        <end position="299"/>
    </location>
</feature>
<gene>
    <name evidence="11" type="primary">lolE</name>
    <name evidence="11" type="ORF">FAK_22870</name>
</gene>
<evidence type="ECO:0000259" key="10">
    <source>
        <dbReference type="Pfam" id="PF12704"/>
    </source>
</evidence>
<dbReference type="InterPro" id="IPR025857">
    <property type="entry name" value="MacB_PCD"/>
</dbReference>
<feature type="transmembrane region" description="Helical" evidence="8">
    <location>
        <begin position="372"/>
        <end position="393"/>
    </location>
</feature>
<dbReference type="EMBL" id="AP028679">
    <property type="protein sequence ID" value="BEQ15221.1"/>
    <property type="molecule type" value="Genomic_DNA"/>
</dbReference>
<dbReference type="GO" id="GO:0042953">
    <property type="term" value="P:lipoprotein transport"/>
    <property type="evidence" value="ECO:0007669"/>
    <property type="project" value="InterPro"/>
</dbReference>
<dbReference type="NCBIfam" id="TIGR02212">
    <property type="entry name" value="lolCE"/>
    <property type="match status" value="1"/>
</dbReference>
<evidence type="ECO:0000256" key="6">
    <source>
        <dbReference type="ARBA" id="ARBA00022989"/>
    </source>
</evidence>
<dbReference type="InterPro" id="IPR051447">
    <property type="entry name" value="Lipoprotein-release_system"/>
</dbReference>
<keyword evidence="7 8" id="KW-0472">Membrane</keyword>
<feature type="transmembrane region" description="Helical" evidence="8">
    <location>
        <begin position="20"/>
        <end position="45"/>
    </location>
</feature>
<keyword evidence="12" id="KW-1185">Reference proteome</keyword>
<dbReference type="KEGG" id="dmp:FAK_22870"/>
<dbReference type="GO" id="GO:0098797">
    <property type="term" value="C:plasma membrane protein complex"/>
    <property type="evidence" value="ECO:0007669"/>
    <property type="project" value="TreeGrafter"/>
</dbReference>
<dbReference type="GO" id="GO:0044874">
    <property type="term" value="P:lipoprotein localization to outer membrane"/>
    <property type="evidence" value="ECO:0007669"/>
    <property type="project" value="TreeGrafter"/>
</dbReference>
<dbReference type="InterPro" id="IPR011925">
    <property type="entry name" value="LolCE_TM"/>
</dbReference>
<keyword evidence="4" id="KW-1003">Cell membrane</keyword>
<proteinExistence type="inferred from homology"/>
<keyword evidence="3" id="KW-0813">Transport</keyword>
<organism evidence="11 12">
    <name type="scientific">Desulfoferula mesophila</name>
    <dbReference type="NCBI Taxonomy" id="3058419"/>
    <lineage>
        <taxon>Bacteria</taxon>
        <taxon>Pseudomonadati</taxon>
        <taxon>Thermodesulfobacteriota</taxon>
        <taxon>Desulfarculia</taxon>
        <taxon>Desulfarculales</taxon>
        <taxon>Desulfarculaceae</taxon>
        <taxon>Desulfoferula</taxon>
    </lineage>
</organism>
<dbReference type="AlphaFoldDB" id="A0AAU9EMT7"/>
<dbReference type="RefSeq" id="WP_338599329.1">
    <property type="nucleotide sequence ID" value="NZ_AP028679.1"/>
</dbReference>
<evidence type="ECO:0000313" key="11">
    <source>
        <dbReference type="EMBL" id="BEQ15221.1"/>
    </source>
</evidence>
<protein>
    <submittedName>
        <fullName evidence="11">ABC transporter permease</fullName>
    </submittedName>
</protein>
<feature type="domain" description="MacB-like periplasmic core" evidence="10">
    <location>
        <begin position="24"/>
        <end position="243"/>
    </location>
</feature>
<dbReference type="InterPro" id="IPR003838">
    <property type="entry name" value="ABC3_permease_C"/>
</dbReference>
<evidence type="ECO:0000256" key="5">
    <source>
        <dbReference type="ARBA" id="ARBA00022692"/>
    </source>
</evidence>
<keyword evidence="6 8" id="KW-1133">Transmembrane helix</keyword>
<evidence type="ECO:0000259" key="9">
    <source>
        <dbReference type="Pfam" id="PF02687"/>
    </source>
</evidence>
<dbReference type="PANTHER" id="PTHR30489:SF0">
    <property type="entry name" value="LIPOPROTEIN-RELEASING SYSTEM TRANSMEMBRANE PROTEIN LOLE"/>
    <property type="match status" value="1"/>
</dbReference>
<evidence type="ECO:0000256" key="7">
    <source>
        <dbReference type="ARBA" id="ARBA00023136"/>
    </source>
</evidence>
<feature type="transmembrane region" description="Helical" evidence="8">
    <location>
        <begin position="320"/>
        <end position="352"/>
    </location>
</feature>